<dbReference type="GO" id="GO:0046872">
    <property type="term" value="F:metal ion binding"/>
    <property type="evidence" value="ECO:0007669"/>
    <property type="project" value="UniProtKB-KW"/>
</dbReference>
<dbReference type="EMBL" id="JACEGQ020000006">
    <property type="protein sequence ID" value="KAH8506418.1"/>
    <property type="molecule type" value="Genomic_DNA"/>
</dbReference>
<feature type="domain" description="Non-haem dioxygenase N-terminal" evidence="3">
    <location>
        <begin position="50"/>
        <end position="127"/>
    </location>
</feature>
<evidence type="ECO:0000256" key="1">
    <source>
        <dbReference type="ARBA" id="ARBA00022723"/>
    </source>
</evidence>
<dbReference type="AlphaFoldDB" id="A0A8T2YMF7"/>
<keyword evidence="1" id="KW-0479">Metal-binding</keyword>
<proteinExistence type="predicted"/>
<evidence type="ECO:0000259" key="3">
    <source>
        <dbReference type="Pfam" id="PF14226"/>
    </source>
</evidence>
<organism evidence="4 5">
    <name type="scientific">Populus deltoides</name>
    <name type="common">Eastern poplar</name>
    <name type="synonym">Eastern cottonwood</name>
    <dbReference type="NCBI Taxonomy" id="3696"/>
    <lineage>
        <taxon>Eukaryota</taxon>
        <taxon>Viridiplantae</taxon>
        <taxon>Streptophyta</taxon>
        <taxon>Embryophyta</taxon>
        <taxon>Tracheophyta</taxon>
        <taxon>Spermatophyta</taxon>
        <taxon>Magnoliopsida</taxon>
        <taxon>eudicotyledons</taxon>
        <taxon>Gunneridae</taxon>
        <taxon>Pentapetalae</taxon>
        <taxon>rosids</taxon>
        <taxon>fabids</taxon>
        <taxon>Malpighiales</taxon>
        <taxon>Salicaceae</taxon>
        <taxon>Saliceae</taxon>
        <taxon>Populus</taxon>
    </lineage>
</organism>
<dbReference type="InterPro" id="IPR027443">
    <property type="entry name" value="IPNS-like_sf"/>
</dbReference>
<dbReference type="Gene3D" id="2.60.120.330">
    <property type="entry name" value="B-lactam Antibiotic, Isopenicillin N Synthase, Chain"/>
    <property type="match status" value="1"/>
</dbReference>
<reference evidence="4" key="1">
    <citation type="journal article" date="2021" name="J. Hered.">
        <title>Genome Assembly of Salicaceae Populus deltoides (Eastern Cottonwood) I-69 Based on Nanopore Sequencing and Hi-C Technologies.</title>
        <authorList>
            <person name="Bai S."/>
            <person name="Wu H."/>
            <person name="Zhang J."/>
            <person name="Pan Z."/>
            <person name="Zhao W."/>
            <person name="Li Z."/>
            <person name="Tong C."/>
        </authorList>
    </citation>
    <scope>NUCLEOTIDE SEQUENCE</scope>
    <source>
        <tissue evidence="4">Leaf</tissue>
    </source>
</reference>
<comment type="caution">
    <text evidence="4">The sequence shown here is derived from an EMBL/GenBank/DDBJ whole genome shotgun (WGS) entry which is preliminary data.</text>
</comment>
<sequence>MADNLFPAKIDSKSKSVQEMVMNIEGLPERYFYEDGVNGVLDSSLPVLAIPIIDIGRFTSPTTSRAEVPNSTQLSVHSINHGITSSFLDKVRSVTKQFFALPMEEKKSTPEKLKAQKVMGMTWFFQKIKYLIGKTDYILK</sequence>
<dbReference type="SUPFAM" id="SSF51197">
    <property type="entry name" value="Clavaminate synthase-like"/>
    <property type="match status" value="1"/>
</dbReference>
<dbReference type="InterPro" id="IPR026992">
    <property type="entry name" value="DIOX_N"/>
</dbReference>
<keyword evidence="5" id="KW-1185">Reference proteome</keyword>
<gene>
    <name evidence="4" type="ORF">H0E87_013295</name>
</gene>
<protein>
    <recommendedName>
        <fullName evidence="3">Non-haem dioxygenase N-terminal domain-containing protein</fullName>
    </recommendedName>
</protein>
<evidence type="ECO:0000313" key="4">
    <source>
        <dbReference type="EMBL" id="KAH8506418.1"/>
    </source>
</evidence>
<keyword evidence="2" id="KW-0408">Iron</keyword>
<name>A0A8T2YMF7_POPDE</name>
<evidence type="ECO:0000256" key="2">
    <source>
        <dbReference type="ARBA" id="ARBA00023004"/>
    </source>
</evidence>
<dbReference type="Pfam" id="PF14226">
    <property type="entry name" value="DIOX_N"/>
    <property type="match status" value="1"/>
</dbReference>
<evidence type="ECO:0000313" key="5">
    <source>
        <dbReference type="Proteomes" id="UP000807159"/>
    </source>
</evidence>
<accession>A0A8T2YMF7</accession>
<dbReference type="Proteomes" id="UP000807159">
    <property type="component" value="Chromosome 6"/>
</dbReference>